<reference evidence="19" key="1">
    <citation type="submission" date="2017-06" db="EMBL/GenBank/DDBJ databases">
        <authorList>
            <person name="Furmanczyk E.M."/>
        </authorList>
    </citation>
    <scope>NUCLEOTIDE SEQUENCE [LARGE SCALE GENOMIC DNA]</scope>
    <source>
        <strain evidence="19">AP3_16</strain>
    </source>
</reference>
<dbReference type="Pfam" id="PF24877">
    <property type="entry name" value="ILV_EDD_C"/>
    <property type="match status" value="1"/>
</dbReference>
<dbReference type="PANTHER" id="PTHR21000">
    <property type="entry name" value="DIHYDROXY-ACID DEHYDRATASE DAD"/>
    <property type="match status" value="1"/>
</dbReference>
<dbReference type="UniPathway" id="UPA00047">
    <property type="reaction ID" value="UER00057"/>
</dbReference>
<gene>
    <name evidence="15 18" type="primary">ilvD</name>
    <name evidence="18" type="ORF">CD175_08905</name>
</gene>
<keyword evidence="5 15" id="KW-0479">Metal-binding</keyword>
<dbReference type="PROSITE" id="PS00886">
    <property type="entry name" value="ILVD_EDD_1"/>
    <property type="match status" value="1"/>
</dbReference>
<evidence type="ECO:0000256" key="10">
    <source>
        <dbReference type="ARBA" id="ARBA00023304"/>
    </source>
</evidence>
<keyword evidence="7 15" id="KW-0408">Iron</keyword>
<keyword evidence="19" id="KW-1185">Reference proteome</keyword>
<keyword evidence="4 15" id="KW-0001">2Fe-2S</keyword>
<dbReference type="EC" id="4.2.1.9" evidence="14 15"/>
<dbReference type="InterPro" id="IPR042096">
    <property type="entry name" value="Dihydro-acid_dehy_C"/>
</dbReference>
<name>A0A2S6FQ55_9PSED</name>
<dbReference type="Proteomes" id="UP000238541">
    <property type="component" value="Unassembled WGS sequence"/>
</dbReference>
<evidence type="ECO:0000256" key="8">
    <source>
        <dbReference type="ARBA" id="ARBA00023014"/>
    </source>
</evidence>
<dbReference type="InterPro" id="IPR004404">
    <property type="entry name" value="DihydroxyA_deHydtase"/>
</dbReference>
<accession>A0A2S6FQ55</accession>
<evidence type="ECO:0000256" key="2">
    <source>
        <dbReference type="ARBA" id="ARBA00006486"/>
    </source>
</evidence>
<evidence type="ECO:0000256" key="15">
    <source>
        <dbReference type="HAMAP-Rule" id="MF_00012"/>
    </source>
</evidence>
<evidence type="ECO:0000256" key="7">
    <source>
        <dbReference type="ARBA" id="ARBA00023004"/>
    </source>
</evidence>
<dbReference type="SUPFAM" id="SSF52016">
    <property type="entry name" value="LeuD/IlvD-like"/>
    <property type="match status" value="1"/>
</dbReference>
<dbReference type="PANTHER" id="PTHR21000:SF5">
    <property type="entry name" value="DIHYDROXY-ACID DEHYDRATASE, MITOCHONDRIAL"/>
    <property type="match status" value="1"/>
</dbReference>
<evidence type="ECO:0000256" key="4">
    <source>
        <dbReference type="ARBA" id="ARBA00022714"/>
    </source>
</evidence>
<feature type="binding site" evidence="15">
    <location>
        <position position="128"/>
    </location>
    <ligand>
        <name>Mg(2+)</name>
        <dbReference type="ChEBI" id="CHEBI:18420"/>
    </ligand>
</feature>
<comment type="cofactor">
    <cofactor evidence="1 15">
        <name>Mg(2+)</name>
        <dbReference type="ChEBI" id="CHEBI:18420"/>
    </cofactor>
</comment>
<evidence type="ECO:0000256" key="13">
    <source>
        <dbReference type="ARBA" id="ARBA00029437"/>
    </source>
</evidence>
<feature type="binding site" evidence="15">
    <location>
        <position position="86"/>
    </location>
    <ligand>
        <name>Mg(2+)</name>
        <dbReference type="ChEBI" id="CHEBI:18420"/>
    </ligand>
</feature>
<dbReference type="GO" id="GO:0004160">
    <property type="term" value="F:dihydroxy-acid dehydratase activity"/>
    <property type="evidence" value="ECO:0007669"/>
    <property type="project" value="UniProtKB-UniRule"/>
</dbReference>
<evidence type="ECO:0000256" key="9">
    <source>
        <dbReference type="ARBA" id="ARBA00023239"/>
    </source>
</evidence>
<feature type="modified residue" description="N6-carboxylysine" evidence="15">
    <location>
        <position position="129"/>
    </location>
</feature>
<feature type="active site" description="Proton acceptor" evidence="15">
    <location>
        <position position="473"/>
    </location>
</feature>
<dbReference type="EMBL" id="NIRS01000002">
    <property type="protein sequence ID" value="PPK39592.1"/>
    <property type="molecule type" value="Genomic_DNA"/>
</dbReference>
<evidence type="ECO:0000256" key="5">
    <source>
        <dbReference type="ARBA" id="ARBA00022723"/>
    </source>
</evidence>
<comment type="pathway">
    <text evidence="12 15">Amino-acid biosynthesis; L-valine biosynthesis; L-valine from pyruvate: step 3/4.</text>
</comment>
<dbReference type="NCBIfam" id="NF002068">
    <property type="entry name" value="PRK00911.1"/>
    <property type="match status" value="1"/>
</dbReference>
<evidence type="ECO:0000259" key="17">
    <source>
        <dbReference type="Pfam" id="PF24877"/>
    </source>
</evidence>
<dbReference type="InterPro" id="IPR050165">
    <property type="entry name" value="DHAD_IlvD/Edd"/>
</dbReference>
<evidence type="ECO:0000313" key="18">
    <source>
        <dbReference type="EMBL" id="PPK39592.1"/>
    </source>
</evidence>
<evidence type="ECO:0000256" key="14">
    <source>
        <dbReference type="ARBA" id="ARBA00029490"/>
    </source>
</evidence>
<dbReference type="GO" id="GO:0051537">
    <property type="term" value="F:2 iron, 2 sulfur cluster binding"/>
    <property type="evidence" value="ECO:0007669"/>
    <property type="project" value="UniProtKB-UniRule"/>
</dbReference>
<feature type="domain" description="Dihydroxy-acid/6-phosphogluconate dehydratase N-terminal" evidence="16">
    <location>
        <begin position="39"/>
        <end position="353"/>
    </location>
</feature>
<sequence>MSDKDDLRKYSSQVIDGVEAAPARAMLRAVGFTDADFDKPQIGIASTWAMVTPCNMHIDKLAREAEKGANAAGAKGVIFNTITISDGIANGTEGMKYSLVSREVIADSIEVVTGCEGFDGLVTIGGCDKNMPGCLIGMARLNRPSIFVYGGTIQPGAGHTDIISVFEAVGQHARGDISEIQVKQIEEVAIPGPGSCGGMYTANTMASAIEALGMSLPGSSSQDAIGGDKASDSFRAGQQVMELLKLDLKPRDIMTRKAFENAIRVVIALAGSTNAVLHLLAMANAVDVELTLDDFVELGKISPVVADLRPSGKYMMSELVAIGGIQPLMKRMLDAGMLHGDVLTVTGQTLAENLAGVPDYPAGQDVIRPFDQPIKKDSHLVILRGNLSPTGAVAKITGKEGLRFEGTARVYHGEEGALAGILNGEVQPGEVIVIRYEGPKGGPGMREMLSPTSAVMGKGLGKEVALITDGRFSGGSHGFVVGHITPEAFEGGPIALVENGDRIIIDAQTRQITVDVSDAVLAERKSRWVRPPSKYTRGVLAKYAKTVSSASEGAVTDKYL</sequence>
<keyword evidence="9 15" id="KW-0456">Lyase</keyword>
<evidence type="ECO:0000313" key="19">
    <source>
        <dbReference type="Proteomes" id="UP000238541"/>
    </source>
</evidence>
<comment type="pathway">
    <text evidence="13 15">Amino-acid biosynthesis; L-isoleucine biosynthesis; L-isoleucine from 2-oxobutanoate: step 3/4.</text>
</comment>
<dbReference type="InterPro" id="IPR020558">
    <property type="entry name" value="DiOHA_6PGluconate_deHydtase_CS"/>
</dbReference>
<comment type="subunit">
    <text evidence="15">Homodimer.</text>
</comment>
<dbReference type="GO" id="GO:0009099">
    <property type="term" value="P:L-valine biosynthetic process"/>
    <property type="evidence" value="ECO:0007669"/>
    <property type="project" value="UniProtKB-UniRule"/>
</dbReference>
<evidence type="ECO:0000256" key="3">
    <source>
        <dbReference type="ARBA" id="ARBA00022605"/>
    </source>
</evidence>
<evidence type="ECO:0000256" key="12">
    <source>
        <dbReference type="ARBA" id="ARBA00029436"/>
    </source>
</evidence>
<dbReference type="InterPro" id="IPR000581">
    <property type="entry name" value="ILV_EDD_N"/>
</dbReference>
<comment type="caution">
    <text evidence="18">The sequence shown here is derived from an EMBL/GenBank/DDBJ whole genome shotgun (WGS) entry which is preliminary data.</text>
</comment>
<dbReference type="GO" id="GO:0000287">
    <property type="term" value="F:magnesium ion binding"/>
    <property type="evidence" value="ECO:0007669"/>
    <property type="project" value="UniProtKB-UniRule"/>
</dbReference>
<dbReference type="SUPFAM" id="SSF143975">
    <property type="entry name" value="IlvD/EDD N-terminal domain-like"/>
    <property type="match status" value="1"/>
</dbReference>
<dbReference type="FunFam" id="3.50.30.80:FF:000001">
    <property type="entry name" value="Dihydroxy-acid dehydratase"/>
    <property type="match status" value="1"/>
</dbReference>
<dbReference type="Gene3D" id="3.50.30.80">
    <property type="entry name" value="IlvD/EDD C-terminal domain-like"/>
    <property type="match status" value="1"/>
</dbReference>
<comment type="caution">
    <text evidence="15">Lacks conserved residue(s) required for the propagation of feature annotation.</text>
</comment>
<comment type="catalytic activity">
    <reaction evidence="11">
        <text>(2R)-2,3-dihydroxy-3-methylbutanoate = 3-methyl-2-oxobutanoate + H2O</text>
        <dbReference type="Rhea" id="RHEA:24809"/>
        <dbReference type="ChEBI" id="CHEBI:11851"/>
        <dbReference type="ChEBI" id="CHEBI:15377"/>
        <dbReference type="ChEBI" id="CHEBI:49072"/>
        <dbReference type="EC" id="4.2.1.9"/>
    </reaction>
    <physiologicalReaction direction="left-to-right" evidence="11">
        <dbReference type="Rhea" id="RHEA:24810"/>
    </physiologicalReaction>
</comment>
<evidence type="ECO:0000256" key="11">
    <source>
        <dbReference type="ARBA" id="ARBA00029304"/>
    </source>
</evidence>
<comment type="similarity">
    <text evidence="2 15">Belongs to the IlvD/Edd family.</text>
</comment>
<keyword evidence="3 15" id="KW-0028">Amino-acid biosynthesis</keyword>
<protein>
    <recommendedName>
        <fullName evidence="14 15">Dihydroxy-acid dehydratase</fullName>
        <shortName evidence="15">DAD</shortName>
        <ecNumber evidence="14 15">4.2.1.9</ecNumber>
    </recommendedName>
</protein>
<keyword evidence="8 15" id="KW-0411">Iron-sulfur</keyword>
<evidence type="ECO:0000256" key="1">
    <source>
        <dbReference type="ARBA" id="ARBA00001946"/>
    </source>
</evidence>
<evidence type="ECO:0000259" key="16">
    <source>
        <dbReference type="Pfam" id="PF00920"/>
    </source>
</evidence>
<dbReference type="NCBIfam" id="TIGR00110">
    <property type="entry name" value="ilvD"/>
    <property type="match status" value="1"/>
</dbReference>
<keyword evidence="10 15" id="KW-0100">Branched-chain amino acid biosynthesis</keyword>
<feature type="binding site" description="via carbamate group" evidence="15">
    <location>
        <position position="129"/>
    </location>
    <ligand>
        <name>Mg(2+)</name>
        <dbReference type="ChEBI" id="CHEBI:18420"/>
    </ligand>
</feature>
<feature type="binding site" evidence="15">
    <location>
        <position position="54"/>
    </location>
    <ligand>
        <name>[2Fe-2S] cluster</name>
        <dbReference type="ChEBI" id="CHEBI:190135"/>
    </ligand>
</feature>
<comment type="function">
    <text evidence="15">Functions in the biosynthesis of branched-chain amino acids. Catalyzes the dehydration of (2R,3R)-2,3-dihydroxy-3-methylpentanoate (2,3-dihydroxy-3-methylvalerate) into 2-oxo-3-methylpentanoate (2-oxo-3-methylvalerate) and of (2R)-2,3-dihydroxy-3-methylbutanoate (2,3-dihydroxyisovalerate) into 2-oxo-3-methylbutanoate (2-oxoisovalerate), the penultimate precursor to L-isoleucine and L-valine, respectively.</text>
</comment>
<dbReference type="InterPro" id="IPR056740">
    <property type="entry name" value="ILV_EDD_C"/>
</dbReference>
<keyword evidence="6 15" id="KW-0460">Magnesium</keyword>
<comment type="catalytic activity">
    <reaction evidence="15">
        <text>(2R,3R)-2,3-dihydroxy-3-methylpentanoate = (S)-3-methyl-2-oxopentanoate + H2O</text>
        <dbReference type="Rhea" id="RHEA:27694"/>
        <dbReference type="ChEBI" id="CHEBI:15377"/>
        <dbReference type="ChEBI" id="CHEBI:35146"/>
        <dbReference type="ChEBI" id="CHEBI:49258"/>
        <dbReference type="EC" id="4.2.1.9"/>
    </reaction>
</comment>
<dbReference type="Pfam" id="PF00920">
    <property type="entry name" value="ILVD_EDD_N"/>
    <property type="match status" value="1"/>
</dbReference>
<dbReference type="RefSeq" id="WP_104448614.1">
    <property type="nucleotide sequence ID" value="NZ_JBLZZR010000149.1"/>
</dbReference>
<dbReference type="HAMAP" id="MF_00012">
    <property type="entry name" value="IlvD"/>
    <property type="match status" value="1"/>
</dbReference>
<feature type="domain" description="Dihydroxy-acid/6-phosphogluconate dehydratase C-terminal" evidence="17">
    <location>
        <begin position="365"/>
        <end position="554"/>
    </location>
</feature>
<organism evidence="18 19">
    <name type="scientific">Pseudomonas laurylsulfatiphila</name>
    <dbReference type="NCBI Taxonomy" id="2011015"/>
    <lineage>
        <taxon>Bacteria</taxon>
        <taxon>Pseudomonadati</taxon>
        <taxon>Pseudomonadota</taxon>
        <taxon>Gammaproteobacteria</taxon>
        <taxon>Pseudomonadales</taxon>
        <taxon>Pseudomonadaceae</taxon>
        <taxon>Pseudomonas</taxon>
    </lineage>
</organism>
<proteinExistence type="inferred from homology"/>
<dbReference type="PROSITE" id="PS00887">
    <property type="entry name" value="ILVD_EDD_2"/>
    <property type="match status" value="1"/>
</dbReference>
<feature type="binding site" evidence="15">
    <location>
        <position position="447"/>
    </location>
    <ligand>
        <name>Mg(2+)</name>
        <dbReference type="ChEBI" id="CHEBI:18420"/>
    </ligand>
</feature>
<dbReference type="UniPathway" id="UPA00049">
    <property type="reaction ID" value="UER00061"/>
</dbReference>
<evidence type="ECO:0000256" key="6">
    <source>
        <dbReference type="ARBA" id="ARBA00022842"/>
    </source>
</evidence>
<dbReference type="AlphaFoldDB" id="A0A2S6FQ55"/>
<dbReference type="GO" id="GO:0009097">
    <property type="term" value="P:isoleucine biosynthetic process"/>
    <property type="evidence" value="ECO:0007669"/>
    <property type="project" value="UniProtKB-UniRule"/>
</dbReference>
<dbReference type="InterPro" id="IPR037237">
    <property type="entry name" value="IlvD/EDD_N"/>
</dbReference>
<comment type="cofactor">
    <cofactor evidence="15">
        <name>[2Fe-2S] cluster</name>
        <dbReference type="ChEBI" id="CHEBI:190135"/>
    </cofactor>
    <text evidence="15">Binds 1 [2Fe-2S] cluster per subunit. This cluster acts as a Lewis acid cofactor.</text>
</comment>